<organism evidence="3 4">
    <name type="scientific">Cytospora chrysosperma</name>
    <name type="common">Cytospora canker fungus</name>
    <name type="synonym">Sphaeria chrysosperma</name>
    <dbReference type="NCBI Taxonomy" id="252740"/>
    <lineage>
        <taxon>Eukaryota</taxon>
        <taxon>Fungi</taxon>
        <taxon>Dikarya</taxon>
        <taxon>Ascomycota</taxon>
        <taxon>Pezizomycotina</taxon>
        <taxon>Sordariomycetes</taxon>
        <taxon>Sordariomycetidae</taxon>
        <taxon>Diaporthales</taxon>
        <taxon>Cytosporaceae</taxon>
        <taxon>Cytospora</taxon>
    </lineage>
</organism>
<dbReference type="CDD" id="cd00306">
    <property type="entry name" value="Peptidases_S8_S53"/>
    <property type="match status" value="1"/>
</dbReference>
<dbReference type="InterPro" id="IPR000209">
    <property type="entry name" value="Peptidase_S8/S53_dom"/>
</dbReference>
<protein>
    <submittedName>
        <fullName evidence="3">Uncharacterized protein</fullName>
    </submittedName>
</protein>
<feature type="domain" description="Secreted LysM effector LysM C-terminal" evidence="2">
    <location>
        <begin position="698"/>
        <end position="814"/>
    </location>
</feature>
<dbReference type="Pfam" id="PF00082">
    <property type="entry name" value="Peptidase_S8"/>
    <property type="match status" value="1"/>
</dbReference>
<dbReference type="InterPro" id="IPR036852">
    <property type="entry name" value="Peptidase_S8/S53_dom_sf"/>
</dbReference>
<dbReference type="OrthoDB" id="73875at2759"/>
<dbReference type="SUPFAM" id="SSF52743">
    <property type="entry name" value="Subtilisin-like"/>
    <property type="match status" value="1"/>
</dbReference>
<gene>
    <name evidence="3" type="ORF">VSDG_04116</name>
</gene>
<proteinExistence type="predicted"/>
<dbReference type="EMBL" id="LJZO01000018">
    <property type="protein sequence ID" value="ROV97042.1"/>
    <property type="molecule type" value="Genomic_DNA"/>
</dbReference>
<dbReference type="Gene3D" id="3.40.50.200">
    <property type="entry name" value="Peptidase S8/S53 domain"/>
    <property type="match status" value="1"/>
</dbReference>
<keyword evidence="4" id="KW-1185">Reference proteome</keyword>
<reference evidence="3 4" key="1">
    <citation type="submission" date="2015-09" db="EMBL/GenBank/DDBJ databases">
        <title>Host preference determinants of Valsa canker pathogens revealed by comparative genomics.</title>
        <authorList>
            <person name="Yin Z."/>
            <person name="Huang L."/>
        </authorList>
    </citation>
    <scope>NUCLEOTIDE SEQUENCE [LARGE SCALE GENOMIC DNA]</scope>
    <source>
        <strain evidence="3 4">YSFL</strain>
    </source>
</reference>
<evidence type="ECO:0000259" key="2">
    <source>
        <dbReference type="Pfam" id="PF25139"/>
    </source>
</evidence>
<evidence type="ECO:0000259" key="1">
    <source>
        <dbReference type="Pfam" id="PF00082"/>
    </source>
</evidence>
<sequence length="823" mass="88254">MPHDLPETGCKNVIVNGINICFTIRYPKSKSNAGIINCDDTSGSRLASRAAPDEITKNLTANANALAAVKNAVSNEADMGISAVGCAAQKAFDEDDYLPRYAIYTKIGTSEASLKGLEHALGDGGWELSTTSYDTSLPSGYVVDVNLMQAQLPSTMSFVRWSCKKVWEGNNVTDQGYDLVIPQGSSNITSSDEKPHQAKIEALDYPNPVGLDTLVLHGGAGNYLKFLSQQKGQDISSFHRYTCHGPRGAGSWIFLIDPGFYLTHVELAAGNRQVRTYVVPNELAIPINDDFYTNGQGTATACAAGGRIFGVAADANLYLIKVSNYIVNHYMMQKLPMKITAEALDDAMETIWDAFEQGIADPAKSVINLSIGLDNTDKLELIWSEWQDKLDARGVTIVCSVGNGGYNSRTGMADAYMADNLPRALVNDDSPVIAVGGTYADGSLWEYSNPSGARPGQPAFDAVVSVYAQAAQVEICQANWGEMGAQVVDDTSVSSAQVAGLAAYFLGYPWPAGGNPFAAGGSTSIGKRMKQMLAGTYAYERLPHEQIISQALRNLNGRPFPYAIPAKVNVAYNMAFGDQRCKAVQGFPYLKAREDGGSCAVAPASKTTGTAFFSDEPTYVPSTWSGFETPKGSTQSPYETFTMTLSPSSSTTSTRSLISASFTLTVGSTEIDSTTMATVSPTTTTMVAKPTPTSTSWWAIAIYSGKGCSGSYMSLEGHNIEAPSDQCIVLHSDLSTDINADVMCRWYQQDSSYYSGCSSSPLTQPQSWQVKGGTCTAYRTDTCDEDGTDQAYSPYRSCHDYSPGDTETWLAISCGAFDPLTLS</sequence>
<dbReference type="STRING" id="252740.A0A423W116"/>
<name>A0A423W116_CYTCH</name>
<comment type="caution">
    <text evidence="3">The sequence shown here is derived from an EMBL/GenBank/DDBJ whole genome shotgun (WGS) entry which is preliminary data.</text>
</comment>
<dbReference type="AlphaFoldDB" id="A0A423W116"/>
<accession>A0A423W116</accession>
<evidence type="ECO:0000313" key="3">
    <source>
        <dbReference type="EMBL" id="ROV97042.1"/>
    </source>
</evidence>
<feature type="domain" description="Peptidase S8/S53" evidence="1">
    <location>
        <begin position="252"/>
        <end position="507"/>
    </location>
</feature>
<dbReference type="InterPro" id="IPR057277">
    <property type="entry name" value="LysM_C"/>
</dbReference>
<dbReference type="Proteomes" id="UP000284375">
    <property type="component" value="Unassembled WGS sequence"/>
</dbReference>
<dbReference type="GO" id="GO:0006508">
    <property type="term" value="P:proteolysis"/>
    <property type="evidence" value="ECO:0007669"/>
    <property type="project" value="InterPro"/>
</dbReference>
<evidence type="ECO:0000313" key="4">
    <source>
        <dbReference type="Proteomes" id="UP000284375"/>
    </source>
</evidence>
<dbReference type="Pfam" id="PF25139">
    <property type="entry name" value="LysM14_C"/>
    <property type="match status" value="1"/>
</dbReference>
<dbReference type="GO" id="GO:0004252">
    <property type="term" value="F:serine-type endopeptidase activity"/>
    <property type="evidence" value="ECO:0007669"/>
    <property type="project" value="InterPro"/>
</dbReference>